<dbReference type="AlphaFoldDB" id="A0A9W4TBW2"/>
<evidence type="ECO:0000313" key="2">
    <source>
        <dbReference type="Proteomes" id="UP001153678"/>
    </source>
</evidence>
<reference evidence="1" key="1">
    <citation type="submission" date="2022-08" db="EMBL/GenBank/DDBJ databases">
        <authorList>
            <person name="Kallberg Y."/>
            <person name="Tangrot J."/>
            <person name="Rosling A."/>
        </authorList>
    </citation>
    <scope>NUCLEOTIDE SEQUENCE</scope>
    <source>
        <strain evidence="1">Wild A</strain>
    </source>
</reference>
<organism evidence="1 2">
    <name type="scientific">Funneliformis geosporum</name>
    <dbReference type="NCBI Taxonomy" id="1117311"/>
    <lineage>
        <taxon>Eukaryota</taxon>
        <taxon>Fungi</taxon>
        <taxon>Fungi incertae sedis</taxon>
        <taxon>Mucoromycota</taxon>
        <taxon>Glomeromycotina</taxon>
        <taxon>Glomeromycetes</taxon>
        <taxon>Glomerales</taxon>
        <taxon>Glomeraceae</taxon>
        <taxon>Funneliformis</taxon>
    </lineage>
</organism>
<dbReference type="Proteomes" id="UP001153678">
    <property type="component" value="Unassembled WGS sequence"/>
</dbReference>
<name>A0A9W4TBW2_9GLOM</name>
<sequence length="200" mass="23184">ILVVTYLLEYYTKNATENIGWLIVISKALPDLYTHKLEYCVSELFYKRCMEGLEISNIIEHTDIVPKKYQITSNKFIAFNPISTLISTSEPTVNFKPLGNDLKLRLAKLYVKFFSKDYENYSPIIKIVPLHNFTINSISQKTYNHGGSFIIKLLKLLFIPRSYFVNNSDNTKYFSQLSPFVQIIRAESNDDIFNNPVMEA</sequence>
<proteinExistence type="predicted"/>
<keyword evidence="2" id="KW-1185">Reference proteome</keyword>
<comment type="caution">
    <text evidence="1">The sequence shown here is derived from an EMBL/GenBank/DDBJ whole genome shotgun (WGS) entry which is preliminary data.</text>
</comment>
<protein>
    <submittedName>
        <fullName evidence="1">3733_t:CDS:1</fullName>
    </submittedName>
</protein>
<feature type="non-terminal residue" evidence="1">
    <location>
        <position position="1"/>
    </location>
</feature>
<dbReference type="OrthoDB" id="2319478at2759"/>
<evidence type="ECO:0000313" key="1">
    <source>
        <dbReference type="EMBL" id="CAI2199805.1"/>
    </source>
</evidence>
<dbReference type="EMBL" id="CAMKVN010022377">
    <property type="protein sequence ID" value="CAI2199805.1"/>
    <property type="molecule type" value="Genomic_DNA"/>
</dbReference>
<accession>A0A9W4TBW2</accession>
<gene>
    <name evidence="1" type="ORF">FWILDA_LOCUS19256</name>
</gene>
<feature type="non-terminal residue" evidence="1">
    <location>
        <position position="200"/>
    </location>
</feature>